<dbReference type="InterPro" id="IPR011659">
    <property type="entry name" value="WD40"/>
</dbReference>
<dbReference type="Pfam" id="PF00691">
    <property type="entry name" value="OmpA"/>
    <property type="match status" value="1"/>
</dbReference>
<dbReference type="Pfam" id="PF07676">
    <property type="entry name" value="PD40"/>
    <property type="match status" value="2"/>
</dbReference>
<dbReference type="CDD" id="cd07185">
    <property type="entry name" value="OmpA_C-like"/>
    <property type="match status" value="1"/>
</dbReference>
<organism evidence="6 7">
    <name type="scientific">Arcticibacterium luteifluviistationis</name>
    <dbReference type="NCBI Taxonomy" id="1784714"/>
    <lineage>
        <taxon>Bacteria</taxon>
        <taxon>Pseudomonadati</taxon>
        <taxon>Bacteroidota</taxon>
        <taxon>Cytophagia</taxon>
        <taxon>Cytophagales</taxon>
        <taxon>Leadbetterellaceae</taxon>
        <taxon>Arcticibacterium</taxon>
    </lineage>
</organism>
<evidence type="ECO:0000313" key="6">
    <source>
        <dbReference type="EMBL" id="AWW00241.1"/>
    </source>
</evidence>
<dbReference type="KEGG" id="als:DJ013_19515"/>
<keyword evidence="6" id="KW-0969">Cilium</keyword>
<evidence type="ECO:0000256" key="2">
    <source>
        <dbReference type="ARBA" id="ARBA00023136"/>
    </source>
</evidence>
<accession>A0A2Z4GG55</accession>
<keyword evidence="7" id="KW-1185">Reference proteome</keyword>
<evidence type="ECO:0000256" key="3">
    <source>
        <dbReference type="ARBA" id="ARBA00023237"/>
    </source>
</evidence>
<dbReference type="InterPro" id="IPR050330">
    <property type="entry name" value="Bact_OuterMem_StrucFunc"/>
</dbReference>
<keyword evidence="6" id="KW-0966">Cell projection</keyword>
<evidence type="ECO:0000256" key="4">
    <source>
        <dbReference type="PROSITE-ProRule" id="PRU00473"/>
    </source>
</evidence>
<dbReference type="InterPro" id="IPR036737">
    <property type="entry name" value="OmpA-like_sf"/>
</dbReference>
<dbReference type="GO" id="GO:0009279">
    <property type="term" value="C:cell outer membrane"/>
    <property type="evidence" value="ECO:0007669"/>
    <property type="project" value="UniProtKB-SubCell"/>
</dbReference>
<dbReference type="InterPro" id="IPR006690">
    <property type="entry name" value="OMPA-like_CS"/>
</dbReference>
<proteinExistence type="predicted"/>
<dbReference type="SUPFAM" id="SSF103088">
    <property type="entry name" value="OmpA-like"/>
    <property type="match status" value="1"/>
</dbReference>
<keyword evidence="2 4" id="KW-0472">Membrane</keyword>
<dbReference type="PROSITE" id="PS01068">
    <property type="entry name" value="OMPA_1"/>
    <property type="match status" value="1"/>
</dbReference>
<dbReference type="SUPFAM" id="SSF82171">
    <property type="entry name" value="DPP6 N-terminal domain-like"/>
    <property type="match status" value="1"/>
</dbReference>
<dbReference type="PANTHER" id="PTHR30329">
    <property type="entry name" value="STATOR ELEMENT OF FLAGELLAR MOTOR COMPLEX"/>
    <property type="match status" value="1"/>
</dbReference>
<keyword evidence="6" id="KW-0282">Flagellum</keyword>
<sequence>MKHILLFTLLTLYGSNALSQELQKLGSSINTEYNEIHPVISPDGESLYFVRVSHPSNNHGKNGSNDVWYTQHRSDGRWSIARKMPNTINKDKYNDLFSISPDGNTVLIRGVYKNGRKQNEVGISKCQKTKTGWTQPEKLDIPKLDAMCKGQYLSAFLTNNGKVLILGFAEKKNSKNDDLYISSLGRDGKWTKPESLGADINTGSSETTPFLASDDYTLYFASDRKGGQGGSDIWVSKRTDRTWKKWSTPINLGEKINSKEDDYYYSITATGEYAYMTTKNESIGKGDIIRFKLRDNSESEEVVGALQSSNNDIGTQTAKPKTKEEIEKEKLDALTSPNPVVMLSGKVIDTKTQRPIEARIIYETFPGGEEVGVANTNPTTGEYKIVLPYGQMYTVRAEANDFIAIGKNIDLTEVGSYKEIKGENLELAPLLAGVTVAMSNIFFEFASANLEKESFPELDRLAGVLLANKNMTIEVQGHTDNVGSPEVNLKLSQERANSVRDYLLTKSVPIEKVASVGMGMAKPIASNATTEGQAKNRRVEFIITKK</sequence>
<reference evidence="6 7" key="1">
    <citation type="submission" date="2018-05" db="EMBL/GenBank/DDBJ databases">
        <title>Complete genome sequence of Arcticibacterium luteifluviistationis SM1504T, a cytophagaceae bacterium isolated from Arctic surface seawater.</title>
        <authorList>
            <person name="Li Y."/>
            <person name="Qin Q.-L."/>
        </authorList>
    </citation>
    <scope>NUCLEOTIDE SEQUENCE [LARGE SCALE GENOMIC DNA]</scope>
    <source>
        <strain evidence="6 7">SM1504</strain>
    </source>
</reference>
<protein>
    <submittedName>
        <fullName evidence="6">Flagellar motor protein MotB</fullName>
    </submittedName>
</protein>
<evidence type="ECO:0000259" key="5">
    <source>
        <dbReference type="PROSITE" id="PS51123"/>
    </source>
</evidence>
<dbReference type="PANTHER" id="PTHR30329:SF21">
    <property type="entry name" value="LIPOPROTEIN YIAD-RELATED"/>
    <property type="match status" value="1"/>
</dbReference>
<dbReference type="RefSeq" id="WP_111373608.1">
    <property type="nucleotide sequence ID" value="NZ_CP029480.1"/>
</dbReference>
<comment type="subcellular location">
    <subcellularLocation>
        <location evidence="1">Cell outer membrane</location>
    </subcellularLocation>
</comment>
<keyword evidence="3" id="KW-0998">Cell outer membrane</keyword>
<feature type="domain" description="OmpA-like" evidence="5">
    <location>
        <begin position="430"/>
        <end position="546"/>
    </location>
</feature>
<dbReference type="PRINTS" id="PR01021">
    <property type="entry name" value="OMPADOMAIN"/>
</dbReference>
<evidence type="ECO:0000313" key="7">
    <source>
        <dbReference type="Proteomes" id="UP000249873"/>
    </source>
</evidence>
<dbReference type="PROSITE" id="PS51123">
    <property type="entry name" value="OMPA_2"/>
    <property type="match status" value="1"/>
</dbReference>
<name>A0A2Z4GG55_9BACT</name>
<evidence type="ECO:0000256" key="1">
    <source>
        <dbReference type="ARBA" id="ARBA00004442"/>
    </source>
</evidence>
<dbReference type="InterPro" id="IPR006664">
    <property type="entry name" value="OMP_bac"/>
</dbReference>
<dbReference type="Proteomes" id="UP000249873">
    <property type="component" value="Chromosome"/>
</dbReference>
<gene>
    <name evidence="6" type="ORF">DJ013_19515</name>
</gene>
<dbReference type="InterPro" id="IPR006665">
    <property type="entry name" value="OmpA-like"/>
</dbReference>
<dbReference type="EMBL" id="CP029480">
    <property type="protein sequence ID" value="AWW00241.1"/>
    <property type="molecule type" value="Genomic_DNA"/>
</dbReference>
<dbReference type="Gene3D" id="3.30.1330.60">
    <property type="entry name" value="OmpA-like domain"/>
    <property type="match status" value="1"/>
</dbReference>
<dbReference type="OrthoDB" id="1490539at2"/>
<dbReference type="AlphaFoldDB" id="A0A2Z4GG55"/>